<sequence>KIPFTRSLSLAIYPSPSVSLPAADPLSFRAALPLFPPPTGGPTLLAGAPTSLTAWTAGDGEIGGDPSPPPLLLQPAVFLLWLDTDKLLSLSVKLLRGFERGRRRARRQLNGDENEVGSADTCVAWNLRRG</sequence>
<proteinExistence type="predicted"/>
<dbReference type="Proteomes" id="UP000026961">
    <property type="component" value="Chromosome 1"/>
</dbReference>
<dbReference type="EnsemblPlants" id="OGLUM01G05910.1">
    <property type="protein sequence ID" value="OGLUM01G05910.1"/>
    <property type="gene ID" value="OGLUM01G05910"/>
</dbReference>
<organism evidence="1">
    <name type="scientific">Oryza glumipatula</name>
    <dbReference type="NCBI Taxonomy" id="40148"/>
    <lineage>
        <taxon>Eukaryota</taxon>
        <taxon>Viridiplantae</taxon>
        <taxon>Streptophyta</taxon>
        <taxon>Embryophyta</taxon>
        <taxon>Tracheophyta</taxon>
        <taxon>Spermatophyta</taxon>
        <taxon>Magnoliopsida</taxon>
        <taxon>Liliopsida</taxon>
        <taxon>Poales</taxon>
        <taxon>Poaceae</taxon>
        <taxon>BOP clade</taxon>
        <taxon>Oryzoideae</taxon>
        <taxon>Oryzeae</taxon>
        <taxon>Oryzinae</taxon>
        <taxon>Oryza</taxon>
    </lineage>
</organism>
<dbReference type="AlphaFoldDB" id="A0A0D9Y486"/>
<evidence type="ECO:0000313" key="2">
    <source>
        <dbReference type="Proteomes" id="UP000026961"/>
    </source>
</evidence>
<keyword evidence="2" id="KW-1185">Reference proteome</keyword>
<evidence type="ECO:0000313" key="1">
    <source>
        <dbReference type="EnsemblPlants" id="OGLUM01G05910.1"/>
    </source>
</evidence>
<dbReference type="HOGENOM" id="CLU_1943573_0_0_1"/>
<dbReference type="Gramene" id="OGLUM01G05910.1">
    <property type="protein sequence ID" value="OGLUM01G05910.1"/>
    <property type="gene ID" value="OGLUM01G05910"/>
</dbReference>
<reference evidence="1" key="2">
    <citation type="submission" date="2015-04" db="UniProtKB">
        <authorList>
            <consortium name="EnsemblPlants"/>
        </authorList>
    </citation>
    <scope>IDENTIFICATION</scope>
</reference>
<reference evidence="1" key="1">
    <citation type="submission" date="2013-08" db="EMBL/GenBank/DDBJ databases">
        <title>Oryza genome evolution.</title>
        <authorList>
            <person name="Wing R.A."/>
            <person name="Panaud O."/>
            <person name="Oliveira A.C."/>
        </authorList>
    </citation>
    <scope>NUCLEOTIDE SEQUENCE</scope>
</reference>
<protein>
    <submittedName>
        <fullName evidence="1">Uncharacterized protein</fullName>
    </submittedName>
</protein>
<name>A0A0D9Y486_9ORYZ</name>
<accession>A0A0D9Y486</accession>
<reference evidence="1" key="3">
    <citation type="submission" date="2018-05" db="EMBL/GenBank/DDBJ databases">
        <title>OgluRS3 (Oryza glumaepatula Reference Sequence Version 3).</title>
        <authorList>
            <person name="Zhang J."/>
            <person name="Kudrna D."/>
            <person name="Lee S."/>
            <person name="Talag J."/>
            <person name="Welchert J."/>
            <person name="Wing R.A."/>
        </authorList>
    </citation>
    <scope>NUCLEOTIDE SEQUENCE [LARGE SCALE GENOMIC DNA]</scope>
</reference>